<feature type="transmembrane region" description="Helical" evidence="1">
    <location>
        <begin position="6"/>
        <end position="25"/>
    </location>
</feature>
<gene>
    <name evidence="3" type="ORF">SEMRO_310_G114050.1</name>
</gene>
<dbReference type="Pfam" id="PF25487">
    <property type="entry name" value="ETR1_N"/>
    <property type="match status" value="1"/>
</dbReference>
<proteinExistence type="predicted"/>
<dbReference type="Proteomes" id="UP001153069">
    <property type="component" value="Unassembled WGS sequence"/>
</dbReference>
<dbReference type="OrthoDB" id="60033at2759"/>
<organism evidence="3 4">
    <name type="scientific">Seminavis robusta</name>
    <dbReference type="NCBI Taxonomy" id="568900"/>
    <lineage>
        <taxon>Eukaryota</taxon>
        <taxon>Sar</taxon>
        <taxon>Stramenopiles</taxon>
        <taxon>Ochrophyta</taxon>
        <taxon>Bacillariophyta</taxon>
        <taxon>Bacillariophyceae</taxon>
        <taxon>Bacillariophycidae</taxon>
        <taxon>Naviculales</taxon>
        <taxon>Naviculaceae</taxon>
        <taxon>Seminavis</taxon>
    </lineage>
</organism>
<name>A0A9N8DS04_9STRA</name>
<dbReference type="AlphaFoldDB" id="A0A9N8DS04"/>
<protein>
    <recommendedName>
        <fullName evidence="2">Ethylene receptor 1-like N-terminal domain-containing protein</fullName>
    </recommendedName>
</protein>
<dbReference type="EMBL" id="CAICTM010000309">
    <property type="protein sequence ID" value="CAB9507534.1"/>
    <property type="molecule type" value="Genomic_DNA"/>
</dbReference>
<evidence type="ECO:0000256" key="1">
    <source>
        <dbReference type="SAM" id="Phobius"/>
    </source>
</evidence>
<reference evidence="3" key="1">
    <citation type="submission" date="2020-06" db="EMBL/GenBank/DDBJ databases">
        <authorList>
            <consortium name="Plant Systems Biology data submission"/>
        </authorList>
    </citation>
    <scope>NUCLEOTIDE SEQUENCE</scope>
    <source>
        <strain evidence="3">D6</strain>
    </source>
</reference>
<evidence type="ECO:0000313" key="3">
    <source>
        <dbReference type="EMBL" id="CAB9507534.1"/>
    </source>
</evidence>
<feature type="domain" description="Ethylene receptor 1-like N-terminal" evidence="2">
    <location>
        <begin position="2"/>
        <end position="93"/>
    </location>
</feature>
<feature type="transmembrane region" description="Helical" evidence="1">
    <location>
        <begin position="69"/>
        <end position="93"/>
    </location>
</feature>
<accession>A0A9N8DS04</accession>
<comment type="caution">
    <text evidence="3">The sequence shown here is derived from an EMBL/GenBank/DDBJ whole genome shotgun (WGS) entry which is preliminary data.</text>
</comment>
<feature type="transmembrane region" description="Helical" evidence="1">
    <location>
        <begin position="37"/>
        <end position="57"/>
    </location>
</feature>
<sequence>MKIDDLIITVAYFSIPVQLVASLAFYPRLVSMPPQVLGVFILVALFILCCGTGHLLRCADKTDTTMFHVVQWITAIVSILTAVVLLPMIPVLMSEIDEGLERLQKLENEASKGAKYSALSMQDDGAGN</sequence>
<keyword evidence="1" id="KW-1133">Transmembrane helix</keyword>
<keyword evidence="4" id="KW-1185">Reference proteome</keyword>
<keyword evidence="1" id="KW-0472">Membrane</keyword>
<keyword evidence="1" id="KW-0812">Transmembrane</keyword>
<dbReference type="InterPro" id="IPR058544">
    <property type="entry name" value="ETR1_N"/>
</dbReference>
<evidence type="ECO:0000259" key="2">
    <source>
        <dbReference type="Pfam" id="PF25487"/>
    </source>
</evidence>
<evidence type="ECO:0000313" key="4">
    <source>
        <dbReference type="Proteomes" id="UP001153069"/>
    </source>
</evidence>